<dbReference type="PANTHER" id="PTHR48050">
    <property type="entry name" value="STEROL 3-BETA-GLUCOSYLTRANSFERASE"/>
    <property type="match status" value="1"/>
</dbReference>
<dbReference type="InterPro" id="IPR002213">
    <property type="entry name" value="UDP_glucos_trans"/>
</dbReference>
<dbReference type="SUPFAM" id="SSF53756">
    <property type="entry name" value="UDP-Glycosyltransferase/glycogen phosphorylase"/>
    <property type="match status" value="1"/>
</dbReference>
<dbReference type="Gene3D" id="3.40.50.2000">
    <property type="entry name" value="Glycogen Phosphorylase B"/>
    <property type="match status" value="2"/>
</dbReference>
<dbReference type="InterPro" id="IPR050426">
    <property type="entry name" value="Glycosyltransferase_28"/>
</dbReference>
<name>A0A560L1B4_9BRAD</name>
<dbReference type="InterPro" id="IPR010610">
    <property type="entry name" value="EryCIII-like_C"/>
</dbReference>
<organism evidence="2 3">
    <name type="scientific">Bradyrhizobium macuxiense</name>
    <dbReference type="NCBI Taxonomy" id="1755647"/>
    <lineage>
        <taxon>Bacteria</taxon>
        <taxon>Pseudomonadati</taxon>
        <taxon>Pseudomonadota</taxon>
        <taxon>Alphaproteobacteria</taxon>
        <taxon>Hyphomicrobiales</taxon>
        <taxon>Nitrobacteraceae</taxon>
        <taxon>Bradyrhizobium</taxon>
    </lineage>
</organism>
<dbReference type="GO" id="GO:0016758">
    <property type="term" value="F:hexosyltransferase activity"/>
    <property type="evidence" value="ECO:0007669"/>
    <property type="project" value="UniProtKB-ARBA"/>
</dbReference>
<dbReference type="CDD" id="cd03784">
    <property type="entry name" value="GT1_Gtf-like"/>
    <property type="match status" value="1"/>
</dbReference>
<keyword evidence="3" id="KW-1185">Reference proteome</keyword>
<dbReference type="GO" id="GO:0008194">
    <property type="term" value="F:UDP-glycosyltransferase activity"/>
    <property type="evidence" value="ECO:0007669"/>
    <property type="project" value="InterPro"/>
</dbReference>
<comment type="caution">
    <text evidence="2">The sequence shown here is derived from an EMBL/GenBank/DDBJ whole genome shotgun (WGS) entry which is preliminary data.</text>
</comment>
<evidence type="ECO:0000313" key="3">
    <source>
        <dbReference type="Proteomes" id="UP000321304"/>
    </source>
</evidence>
<feature type="domain" description="Erythromycin biosynthesis protein CIII-like C-terminal" evidence="1">
    <location>
        <begin position="294"/>
        <end position="424"/>
    </location>
</feature>
<dbReference type="PANTHER" id="PTHR48050:SF13">
    <property type="entry name" value="STEROL 3-BETA-GLUCOSYLTRANSFERASE UGT80A2"/>
    <property type="match status" value="1"/>
</dbReference>
<reference evidence="2 3" key="1">
    <citation type="submission" date="2019-06" db="EMBL/GenBank/DDBJ databases">
        <title>Genomic Encyclopedia of Type Strains, Phase IV (KMG-V): Genome sequencing to study the core and pangenomes of soil and plant-associated prokaryotes.</title>
        <authorList>
            <person name="Whitman W."/>
        </authorList>
    </citation>
    <scope>NUCLEOTIDE SEQUENCE [LARGE SCALE GENOMIC DNA]</scope>
    <source>
        <strain evidence="2 3">BR 10355</strain>
    </source>
</reference>
<dbReference type="Pfam" id="PF06722">
    <property type="entry name" value="EryCIII-like_C"/>
    <property type="match status" value="1"/>
</dbReference>
<protein>
    <submittedName>
        <fullName evidence="2">MGT family glycosyltransferase</fullName>
    </submittedName>
</protein>
<dbReference type="GO" id="GO:0017000">
    <property type="term" value="P:antibiotic biosynthetic process"/>
    <property type="evidence" value="ECO:0007669"/>
    <property type="project" value="UniProtKB-ARBA"/>
</dbReference>
<sequence>MCVRDVSVSRAARRGPQTFKCETVTEMPVTSYDFLLASWGTLGNLSPLLTAGRRLRQRGHHVRVMADPTMRTEVEAADFEFVTWLRAPMGEAADPTDVSDIRDRMRRVVFEPCSAYAADIRDEIGRAPADAVLGLDLLFGAALGARACGVPFAFLSPHVSIRVLPGVPPATSGLTRPKTPEERNELNAASAALSTAMNASLSILNRARVELGLHVLADAMDLFDEADRVLLAVSRAFDFEADFLPDNFRYVGPLLDMPNWSKSWKASWPALQDRPHALIACSTGAQGQRDVFQRVINAVGTIDVEAVFTTGPSLDVSELHAPKNVHLVCGAPHDCVMRDVSLVISQGGHGTVTRSLINALPQLILPMGRDQSANAARVEAKGVGLRLPPTASEPEIAAAIKRLITEPEFKVAARKLGEAIKADIDRSRLVNEMEFLAAVGRRRRGSS</sequence>
<proteinExistence type="predicted"/>
<keyword evidence="2" id="KW-0808">Transferase</keyword>
<accession>A0A560L1B4</accession>
<dbReference type="AlphaFoldDB" id="A0A560L1B4"/>
<gene>
    <name evidence="2" type="ORF">FBZ93_11646</name>
</gene>
<dbReference type="Proteomes" id="UP000321304">
    <property type="component" value="Unassembled WGS sequence"/>
</dbReference>
<dbReference type="EMBL" id="VITY01000016">
    <property type="protein sequence ID" value="TWB89331.1"/>
    <property type="molecule type" value="Genomic_DNA"/>
</dbReference>
<evidence type="ECO:0000259" key="1">
    <source>
        <dbReference type="Pfam" id="PF06722"/>
    </source>
</evidence>
<evidence type="ECO:0000313" key="2">
    <source>
        <dbReference type="EMBL" id="TWB89331.1"/>
    </source>
</evidence>
<dbReference type="STRING" id="1755647.AS156_35375"/>